<comment type="pathway">
    <text evidence="2 15">Porphyrin-containing compound metabolism; protoporphyrin-IX biosynthesis; protoporphyrinogen-IX from coproporphyrinogen-III (AdoMet route): step 1/1.</text>
</comment>
<comment type="catalytic activity">
    <reaction evidence="14 15">
        <text>coproporphyrinogen III + 2 S-adenosyl-L-methionine = protoporphyrinogen IX + 2 5'-deoxyadenosine + 2 L-methionine + 2 CO2</text>
        <dbReference type="Rhea" id="RHEA:15425"/>
        <dbReference type="ChEBI" id="CHEBI:16526"/>
        <dbReference type="ChEBI" id="CHEBI:17319"/>
        <dbReference type="ChEBI" id="CHEBI:57307"/>
        <dbReference type="ChEBI" id="CHEBI:57309"/>
        <dbReference type="ChEBI" id="CHEBI:57844"/>
        <dbReference type="ChEBI" id="CHEBI:59789"/>
        <dbReference type="EC" id="1.3.98.3"/>
    </reaction>
</comment>
<keyword evidence="5 15" id="KW-0004">4Fe-4S</keyword>
<evidence type="ECO:0000256" key="1">
    <source>
        <dbReference type="ARBA" id="ARBA00004496"/>
    </source>
</evidence>
<evidence type="ECO:0000256" key="2">
    <source>
        <dbReference type="ARBA" id="ARBA00004785"/>
    </source>
</evidence>
<dbReference type="GO" id="GO:0006782">
    <property type="term" value="P:protoporphyrinogen IX biosynthetic process"/>
    <property type="evidence" value="ECO:0007669"/>
    <property type="project" value="UniProtKB-UniPathway"/>
</dbReference>
<dbReference type="GO" id="GO:0004109">
    <property type="term" value="F:coproporphyrinogen oxidase activity"/>
    <property type="evidence" value="ECO:0007669"/>
    <property type="project" value="InterPro"/>
</dbReference>
<dbReference type="UniPathway" id="UPA00251">
    <property type="reaction ID" value="UER00323"/>
</dbReference>
<dbReference type="RefSeq" id="WP_090019507.1">
    <property type="nucleotide sequence ID" value="NZ_FNCE01000004.1"/>
</dbReference>
<feature type="binding site" evidence="16">
    <location>
        <position position="210"/>
    </location>
    <ligand>
        <name>S-adenosyl-L-methionine</name>
        <dbReference type="ChEBI" id="CHEBI:59789"/>
        <label>2</label>
    </ligand>
</feature>
<evidence type="ECO:0000256" key="15">
    <source>
        <dbReference type="PIRNR" id="PIRNR000167"/>
    </source>
</evidence>
<dbReference type="InterPro" id="IPR006638">
    <property type="entry name" value="Elp3/MiaA/NifB-like_rSAM"/>
</dbReference>
<keyword evidence="20" id="KW-1185">Reference proteome</keyword>
<feature type="binding site" evidence="17">
    <location>
        <position position="69"/>
    </location>
    <ligand>
        <name>[4Fe-4S] cluster</name>
        <dbReference type="ChEBI" id="CHEBI:49883"/>
        <note>4Fe-4S-S-AdoMet</note>
    </ligand>
</feature>
<feature type="binding site" evidence="17">
    <location>
        <position position="62"/>
    </location>
    <ligand>
        <name>[4Fe-4S] cluster</name>
        <dbReference type="ChEBI" id="CHEBI:49883"/>
        <note>4Fe-4S-S-AdoMet</note>
    </ligand>
</feature>
<dbReference type="InterPro" id="IPR058240">
    <property type="entry name" value="rSAM_sf"/>
</dbReference>
<dbReference type="GO" id="GO:0046872">
    <property type="term" value="F:metal ion binding"/>
    <property type="evidence" value="ECO:0007669"/>
    <property type="project" value="UniProtKB-KW"/>
</dbReference>
<evidence type="ECO:0000256" key="12">
    <source>
        <dbReference type="ARBA" id="ARBA00023244"/>
    </source>
</evidence>
<dbReference type="Proteomes" id="UP000199415">
    <property type="component" value="Unassembled WGS sequence"/>
</dbReference>
<dbReference type="SFLD" id="SFLDG01065">
    <property type="entry name" value="anaerobic_coproporphyrinogen-I"/>
    <property type="match status" value="1"/>
</dbReference>
<evidence type="ECO:0000256" key="8">
    <source>
        <dbReference type="ARBA" id="ARBA00022723"/>
    </source>
</evidence>
<evidence type="ECO:0000256" key="13">
    <source>
        <dbReference type="ARBA" id="ARBA00024295"/>
    </source>
</evidence>
<dbReference type="EC" id="1.3.98.3" evidence="15"/>
<evidence type="ECO:0000259" key="18">
    <source>
        <dbReference type="PROSITE" id="PS51918"/>
    </source>
</evidence>
<evidence type="ECO:0000256" key="17">
    <source>
        <dbReference type="PIRSR" id="PIRSR000167-2"/>
    </source>
</evidence>
<dbReference type="InterPro" id="IPR007197">
    <property type="entry name" value="rSAM"/>
</dbReference>
<name>A0A1G7QRK6_9PROT</name>
<accession>A0A1G7QRK6</accession>
<keyword evidence="12 15" id="KW-0627">Porphyrin biosynthesis</keyword>
<feature type="binding site" evidence="16">
    <location>
        <begin position="114"/>
        <end position="115"/>
    </location>
    <ligand>
        <name>S-adenosyl-L-methionine</name>
        <dbReference type="ChEBI" id="CHEBI:59789"/>
        <label>2</label>
    </ligand>
</feature>
<evidence type="ECO:0000256" key="4">
    <source>
        <dbReference type="ARBA" id="ARBA00011245"/>
    </source>
</evidence>
<dbReference type="InterPro" id="IPR023404">
    <property type="entry name" value="rSAM_horseshoe"/>
</dbReference>
<feature type="binding site" evidence="16">
    <location>
        <position position="146"/>
    </location>
    <ligand>
        <name>S-adenosyl-L-methionine</name>
        <dbReference type="ChEBI" id="CHEBI:59789"/>
        <label>1</label>
    </ligand>
</feature>
<sequence length="454" mass="48701">MTATAAAWNLASNGLDVAVPRYTSFPTATQFDGAVGDDTLRGWLAAHDGVSPISLYIHVPYCRQLCWYCGCHTRAASRNEPLAAYAETVIAHLRQLTASLGTRAPLTHLHFGGGTPSILVPDSFHRIMAAVDDLFAIRPDAELAMELDPRTITPDMAGELAAAGINRVSLGVQTFDETVQAAINRVQPYRQVAESVAAVRAAGIAGLNVDLMYGLPHQTAASVAETAECVAGLTPDRLAVFGYAHVPWAKPHQRQIDSGALPGMQARLDQARTARTVLQAAGYRAIGIDHFAKPADGLARAHAAGTLRRNFQGYTDDPCQWLLGVGASAISAVPQGYAQASPHLRTYRHRVRDGGLAIHKGIEVSAEDACRRSAITTLMAYQTVDLAACAQAHGYAPQLFANGWTALAPLERQGLLERRGWRVTLAPEAWPWTRLACSAFDPYFAPSDGHSRAV</sequence>
<dbReference type="OrthoDB" id="9808022at2"/>
<protein>
    <recommendedName>
        <fullName evidence="15">Coproporphyrinogen-III oxidase</fullName>
        <ecNumber evidence="15">1.3.98.3</ecNumber>
    </recommendedName>
</protein>
<dbReference type="AlphaFoldDB" id="A0A1G7QRK6"/>
<feature type="binding site" evidence="16">
    <location>
        <position position="113"/>
    </location>
    <ligand>
        <name>S-adenosyl-L-methionine</name>
        <dbReference type="ChEBI" id="CHEBI:59789"/>
        <label>1</label>
    </ligand>
</feature>
<evidence type="ECO:0000256" key="5">
    <source>
        <dbReference type="ARBA" id="ARBA00022485"/>
    </source>
</evidence>
<dbReference type="Gene3D" id="1.10.10.920">
    <property type="match status" value="1"/>
</dbReference>
<dbReference type="GO" id="GO:0005737">
    <property type="term" value="C:cytoplasm"/>
    <property type="evidence" value="ECO:0007669"/>
    <property type="project" value="UniProtKB-SubCell"/>
</dbReference>
<evidence type="ECO:0000256" key="6">
    <source>
        <dbReference type="ARBA" id="ARBA00022490"/>
    </source>
</evidence>
<gene>
    <name evidence="19" type="ORF">SAMN05216241_104115</name>
</gene>
<dbReference type="PROSITE" id="PS51918">
    <property type="entry name" value="RADICAL_SAM"/>
    <property type="match status" value="1"/>
</dbReference>
<dbReference type="GO" id="GO:0051989">
    <property type="term" value="F:coproporphyrinogen dehydrogenase activity"/>
    <property type="evidence" value="ECO:0007669"/>
    <property type="project" value="UniProtKB-EC"/>
</dbReference>
<dbReference type="SMART" id="SM00729">
    <property type="entry name" value="Elp3"/>
    <property type="match status" value="1"/>
</dbReference>
<feature type="binding site" evidence="17">
    <location>
        <position position="66"/>
    </location>
    <ligand>
        <name>[4Fe-4S] cluster</name>
        <dbReference type="ChEBI" id="CHEBI:49883"/>
        <note>4Fe-4S-S-AdoMet</note>
    </ligand>
</feature>
<evidence type="ECO:0000256" key="9">
    <source>
        <dbReference type="ARBA" id="ARBA00023002"/>
    </source>
</evidence>
<keyword evidence="11 15" id="KW-0411">Iron-sulfur</keyword>
<feature type="binding site" evidence="16">
    <location>
        <position position="185"/>
    </location>
    <ligand>
        <name>S-adenosyl-L-methionine</name>
        <dbReference type="ChEBI" id="CHEBI:59789"/>
        <label>2</label>
    </ligand>
</feature>
<dbReference type="NCBIfam" id="TIGR00538">
    <property type="entry name" value="hemN"/>
    <property type="match status" value="1"/>
</dbReference>
<dbReference type="Pfam" id="PF04055">
    <property type="entry name" value="Radical_SAM"/>
    <property type="match status" value="1"/>
</dbReference>
<keyword evidence="10 15" id="KW-0408">Iron</keyword>
<organism evidence="19 20">
    <name type="scientific">Limimonas halophila</name>
    <dbReference type="NCBI Taxonomy" id="1082479"/>
    <lineage>
        <taxon>Bacteria</taxon>
        <taxon>Pseudomonadati</taxon>
        <taxon>Pseudomonadota</taxon>
        <taxon>Alphaproteobacteria</taxon>
        <taxon>Rhodospirillales</taxon>
        <taxon>Rhodovibrionaceae</taxon>
        <taxon>Limimonas</taxon>
    </lineage>
</organism>
<comment type="subunit">
    <text evidence="4">Monomer.</text>
</comment>
<feature type="binding site" evidence="16">
    <location>
        <position position="330"/>
    </location>
    <ligand>
        <name>S-adenosyl-L-methionine</name>
        <dbReference type="ChEBI" id="CHEBI:59789"/>
        <label>1</label>
    </ligand>
</feature>
<dbReference type="STRING" id="1082479.SAMN05216241_104115"/>
<dbReference type="SUPFAM" id="SSF102114">
    <property type="entry name" value="Radical SAM enzymes"/>
    <property type="match status" value="1"/>
</dbReference>
<comment type="function">
    <text evidence="13">Involved in the heme biosynthesis. Catalyzes the anaerobic oxidative decarboxylation of propionate groups of rings A and B of coproporphyrinogen III to yield the vinyl groups in protoporphyrinogen IX.</text>
</comment>
<comment type="subcellular location">
    <subcellularLocation>
        <location evidence="1 15">Cytoplasm</location>
    </subcellularLocation>
</comment>
<dbReference type="Gene3D" id="3.80.30.20">
    <property type="entry name" value="tm_1862 like domain"/>
    <property type="match status" value="1"/>
</dbReference>
<dbReference type="InterPro" id="IPR004558">
    <property type="entry name" value="Coprogen_oxidase_HemN"/>
</dbReference>
<feature type="binding site" evidence="16">
    <location>
        <begin position="68"/>
        <end position="70"/>
    </location>
    <ligand>
        <name>S-adenosyl-L-methionine</name>
        <dbReference type="ChEBI" id="CHEBI:59789"/>
        <label>2</label>
    </ligand>
</feature>
<evidence type="ECO:0000256" key="10">
    <source>
        <dbReference type="ARBA" id="ARBA00023004"/>
    </source>
</evidence>
<evidence type="ECO:0000256" key="7">
    <source>
        <dbReference type="ARBA" id="ARBA00022691"/>
    </source>
</evidence>
<keyword evidence="6 15" id="KW-0963">Cytoplasm</keyword>
<evidence type="ECO:0000256" key="11">
    <source>
        <dbReference type="ARBA" id="ARBA00023014"/>
    </source>
</evidence>
<keyword evidence="8 15" id="KW-0479">Metal-binding</keyword>
<dbReference type="CDD" id="cd01335">
    <property type="entry name" value="Radical_SAM"/>
    <property type="match status" value="1"/>
</dbReference>
<dbReference type="PIRSF" id="PIRSF000167">
    <property type="entry name" value="HemN"/>
    <property type="match status" value="1"/>
</dbReference>
<feature type="binding site" evidence="16">
    <location>
        <position position="244"/>
    </location>
    <ligand>
        <name>S-adenosyl-L-methionine</name>
        <dbReference type="ChEBI" id="CHEBI:59789"/>
        <label>2</label>
    </ligand>
</feature>
<dbReference type="SFLD" id="SFLDS00029">
    <property type="entry name" value="Radical_SAM"/>
    <property type="match status" value="1"/>
</dbReference>
<evidence type="ECO:0000313" key="19">
    <source>
        <dbReference type="EMBL" id="SDG01113.1"/>
    </source>
</evidence>
<keyword evidence="9 15" id="KW-0560">Oxidoreductase</keyword>
<comment type="cofactor">
    <cofactor evidence="15 17">
        <name>[4Fe-4S] cluster</name>
        <dbReference type="ChEBI" id="CHEBI:49883"/>
    </cofactor>
    <text evidence="15 17">Binds 1 [4Fe-4S] cluster. The cluster is coordinated with 3 cysteines and an exchangeable S-adenosyl-L-methionine.</text>
</comment>
<evidence type="ECO:0000256" key="3">
    <source>
        <dbReference type="ARBA" id="ARBA00005493"/>
    </source>
</evidence>
<keyword evidence="7 15" id="KW-0949">S-adenosyl-L-methionine</keyword>
<dbReference type="GO" id="GO:0051539">
    <property type="term" value="F:4 iron, 4 sulfur cluster binding"/>
    <property type="evidence" value="ECO:0007669"/>
    <property type="project" value="UniProtKB-KW"/>
</dbReference>
<reference evidence="19 20" key="1">
    <citation type="submission" date="2016-10" db="EMBL/GenBank/DDBJ databases">
        <authorList>
            <person name="de Groot N.N."/>
        </authorList>
    </citation>
    <scope>NUCLEOTIDE SEQUENCE [LARGE SCALE GENOMIC DNA]</scope>
    <source>
        <strain evidence="19 20">DSM 25584</strain>
    </source>
</reference>
<dbReference type="EMBL" id="FNCE01000004">
    <property type="protein sequence ID" value="SDG01113.1"/>
    <property type="molecule type" value="Genomic_DNA"/>
</dbReference>
<comment type="similarity">
    <text evidence="3 15">Belongs to the anaerobic coproporphyrinogen-III oxidase family.</text>
</comment>
<dbReference type="PANTHER" id="PTHR13932">
    <property type="entry name" value="COPROPORPHYRINIGEN III OXIDASE"/>
    <property type="match status" value="1"/>
</dbReference>
<feature type="domain" description="Radical SAM core" evidence="18">
    <location>
        <begin position="47"/>
        <end position="284"/>
    </location>
</feature>
<feature type="binding site" evidence="16">
    <location>
        <position position="173"/>
    </location>
    <ligand>
        <name>S-adenosyl-L-methionine</name>
        <dbReference type="ChEBI" id="CHEBI:59789"/>
        <label>2</label>
    </ligand>
</feature>
<evidence type="ECO:0000313" key="20">
    <source>
        <dbReference type="Proteomes" id="UP000199415"/>
    </source>
</evidence>
<proteinExistence type="inferred from homology"/>
<dbReference type="PANTHER" id="PTHR13932:SF6">
    <property type="entry name" value="OXYGEN-INDEPENDENT COPROPORPHYRINOGEN III OXIDASE"/>
    <property type="match status" value="1"/>
</dbReference>
<feature type="binding site" evidence="16">
    <location>
        <position position="56"/>
    </location>
    <ligand>
        <name>S-adenosyl-L-methionine</name>
        <dbReference type="ChEBI" id="CHEBI:59789"/>
        <label>1</label>
    </ligand>
</feature>
<evidence type="ECO:0000256" key="16">
    <source>
        <dbReference type="PIRSR" id="PIRSR000167-1"/>
    </source>
</evidence>
<dbReference type="InterPro" id="IPR034505">
    <property type="entry name" value="Coproporphyrinogen-III_oxidase"/>
</dbReference>
<evidence type="ECO:0000256" key="14">
    <source>
        <dbReference type="ARBA" id="ARBA00048321"/>
    </source>
</evidence>